<protein>
    <submittedName>
        <fullName evidence="2">Uncharacterized protein</fullName>
    </submittedName>
</protein>
<keyword evidence="3" id="KW-1185">Reference proteome</keyword>
<name>A0A4C1WG45_EUMVA</name>
<evidence type="ECO:0000313" key="2">
    <source>
        <dbReference type="EMBL" id="GBP49359.1"/>
    </source>
</evidence>
<reference evidence="2 3" key="1">
    <citation type="journal article" date="2019" name="Commun. Biol.">
        <title>The bagworm genome reveals a unique fibroin gene that provides high tensile strength.</title>
        <authorList>
            <person name="Kono N."/>
            <person name="Nakamura H."/>
            <person name="Ohtoshi R."/>
            <person name="Tomita M."/>
            <person name="Numata K."/>
            <person name="Arakawa K."/>
        </authorList>
    </citation>
    <scope>NUCLEOTIDE SEQUENCE [LARGE SCALE GENOMIC DNA]</scope>
</reference>
<dbReference type="EMBL" id="BGZK01000543">
    <property type="protein sequence ID" value="GBP49359.1"/>
    <property type="molecule type" value="Genomic_DNA"/>
</dbReference>
<accession>A0A4C1WG45</accession>
<feature type="region of interest" description="Disordered" evidence="1">
    <location>
        <begin position="60"/>
        <end position="83"/>
    </location>
</feature>
<organism evidence="2 3">
    <name type="scientific">Eumeta variegata</name>
    <name type="common">Bagworm moth</name>
    <name type="synonym">Eumeta japonica</name>
    <dbReference type="NCBI Taxonomy" id="151549"/>
    <lineage>
        <taxon>Eukaryota</taxon>
        <taxon>Metazoa</taxon>
        <taxon>Ecdysozoa</taxon>
        <taxon>Arthropoda</taxon>
        <taxon>Hexapoda</taxon>
        <taxon>Insecta</taxon>
        <taxon>Pterygota</taxon>
        <taxon>Neoptera</taxon>
        <taxon>Endopterygota</taxon>
        <taxon>Lepidoptera</taxon>
        <taxon>Glossata</taxon>
        <taxon>Ditrysia</taxon>
        <taxon>Tineoidea</taxon>
        <taxon>Psychidae</taxon>
        <taxon>Oiketicinae</taxon>
        <taxon>Eumeta</taxon>
    </lineage>
</organism>
<evidence type="ECO:0000313" key="3">
    <source>
        <dbReference type="Proteomes" id="UP000299102"/>
    </source>
</evidence>
<sequence length="101" mass="11848">MAVSRVRGRPRRFRLLKLTDKISRRHLHLGHKISRRRRSALYTARQTDARRWPNKAIPNRLKRASCVNQKPGEKEEGSRSAAPEQCVIRREFRAEFSCVAL</sequence>
<evidence type="ECO:0000256" key="1">
    <source>
        <dbReference type="SAM" id="MobiDB-lite"/>
    </source>
</evidence>
<dbReference type="Proteomes" id="UP000299102">
    <property type="component" value="Unassembled WGS sequence"/>
</dbReference>
<dbReference type="AlphaFoldDB" id="A0A4C1WG45"/>
<gene>
    <name evidence="2" type="ORF">EVAR_24663_1</name>
</gene>
<comment type="caution">
    <text evidence="2">The sequence shown here is derived from an EMBL/GenBank/DDBJ whole genome shotgun (WGS) entry which is preliminary data.</text>
</comment>
<proteinExistence type="predicted"/>